<evidence type="ECO:0000313" key="1">
    <source>
        <dbReference type="EMBL" id="KAF4719774.1"/>
    </source>
</evidence>
<organism evidence="1 2">
    <name type="scientific">Perkinsus olseni</name>
    <name type="common">Perkinsus atlanticus</name>
    <dbReference type="NCBI Taxonomy" id="32597"/>
    <lineage>
        <taxon>Eukaryota</taxon>
        <taxon>Sar</taxon>
        <taxon>Alveolata</taxon>
        <taxon>Perkinsozoa</taxon>
        <taxon>Perkinsea</taxon>
        <taxon>Perkinsida</taxon>
        <taxon>Perkinsidae</taxon>
        <taxon>Perkinsus</taxon>
    </lineage>
</organism>
<dbReference type="Gene3D" id="3.40.50.410">
    <property type="entry name" value="von Willebrand factor, type A domain"/>
    <property type="match status" value="1"/>
</dbReference>
<gene>
    <name evidence="1" type="ORF">FOZ63_030006</name>
</gene>
<protein>
    <recommendedName>
        <fullName evidence="3">VWFA domain-containing protein</fullName>
    </recommendedName>
</protein>
<comment type="caution">
    <text evidence="1">The sequence shown here is derived from an EMBL/GenBank/DDBJ whole genome shotgun (WGS) entry which is preliminary data.</text>
</comment>
<dbReference type="EMBL" id="JABANO010025711">
    <property type="protein sequence ID" value="KAF4719774.1"/>
    <property type="molecule type" value="Genomic_DNA"/>
</dbReference>
<dbReference type="InterPro" id="IPR036465">
    <property type="entry name" value="vWFA_dom_sf"/>
</dbReference>
<dbReference type="AlphaFoldDB" id="A0A7J6RGE9"/>
<dbReference type="Proteomes" id="UP000553632">
    <property type="component" value="Unassembled WGS sequence"/>
</dbReference>
<proteinExistence type="predicted"/>
<name>A0A7J6RGE9_PEROL</name>
<reference evidence="1 2" key="1">
    <citation type="submission" date="2020-04" db="EMBL/GenBank/DDBJ databases">
        <title>Perkinsus olseni comparative genomics.</title>
        <authorList>
            <person name="Bogema D.R."/>
        </authorList>
    </citation>
    <scope>NUCLEOTIDE SEQUENCE [LARGE SCALE GENOMIC DNA]</scope>
    <source>
        <strain evidence="1 2">ATCC PRA-207</strain>
    </source>
</reference>
<evidence type="ECO:0000313" key="2">
    <source>
        <dbReference type="Proteomes" id="UP000553632"/>
    </source>
</evidence>
<dbReference type="SUPFAM" id="SSF53300">
    <property type="entry name" value="vWA-like"/>
    <property type="match status" value="1"/>
</dbReference>
<accession>A0A7J6RGE9</accession>
<evidence type="ECO:0008006" key="3">
    <source>
        <dbReference type="Google" id="ProtNLM"/>
    </source>
</evidence>
<sequence length="899" mass="97749">MFKPSLYWLYYYLVALPRFAITIPLRPGLSTIDIPLIAPLTGIDSYYYSVAALDVIERWFLKVNMDPAFPFRVVPSHIDTRGINTNDVDLTARLTSTAGPVDGGTIYVIGSEGMETHGTQGIILDPGFIEKPCENREKNTLCAPRPSFDMEAYLRAAIRAMSTDTTRVIVIAGYTPHNDNTTHACAHDLLQEIMDQDPRKQRPVYLDMQGLGSRLGAEDLLSEARESTTVLYCGHIAGLHSVVLQSTNQQMGDRIHWVLVDPSGRGCGASPSLPFPRSASLSCIAPPTYEPLDSLAQQLVLVEDALKANKALPVEDSIRYKRAASQEFRVLSLNPLPQDSRQDDRHSAALRVLKAESLLRDLGASILQAITGDQGEAHCSRSSLSELPQQSPDTYLSSQTRLADACTTIEDSAALPLEGWPGRVDPRSVGVDLSRTQGSEAEEIIRGICLASSIAHLMQRLTSFDGLDIAGSSHSEVSFVHAASGVEALWPRTAGGCQSSGARDPEHSPGYLAALLATMHRGSHPRLVIIIVDSSSSTSIGSETRRGDILAEAEVLIRSLPSYYIVNVIVARDEAELIQQQATASDREFLLSRLKSSVPNGGYNLTAAFMLAAEVAASFDGDCSSVIFSITSSYPTAPGTHDEEVAMMAWLQQALSPSTRIFTAVMHGSFHLENPQDTSKRYYNSTTGYNRYEQHVSRLLNPIACTFGGVHQVISEPKRAWGSLLEAYTSLYTFAMPNPSGGRYPVVWEPTKTSPYTGRQRHRACTAVADGLGYPTPLLGVLCTDASAALATSFGHDIMSMPDYPVAYSLLGPTTREHSECRSPAVTAVELQSIRLKLAGEACVDDELAGNIQSYQRESFAEALLEERLAAERPQGASRHIHDLSRSLCFLAVLVASTM</sequence>
<keyword evidence="2" id="KW-1185">Reference proteome</keyword>